<evidence type="ECO:0000313" key="1">
    <source>
        <dbReference type="EMBL" id="PMD27887.1"/>
    </source>
</evidence>
<keyword evidence="2" id="KW-1185">Reference proteome</keyword>
<proteinExistence type="predicted"/>
<protein>
    <submittedName>
        <fullName evidence="1">Uncharacterized protein</fullName>
    </submittedName>
</protein>
<reference evidence="1 2" key="1">
    <citation type="submission" date="2016-05" db="EMBL/GenBank/DDBJ databases">
        <title>A degradative enzymes factory behind the ericoid mycorrhizal symbiosis.</title>
        <authorList>
            <consortium name="DOE Joint Genome Institute"/>
            <person name="Martino E."/>
            <person name="Morin E."/>
            <person name="Grelet G."/>
            <person name="Kuo A."/>
            <person name="Kohler A."/>
            <person name="Daghino S."/>
            <person name="Barry K."/>
            <person name="Choi C."/>
            <person name="Cichocki N."/>
            <person name="Clum A."/>
            <person name="Copeland A."/>
            <person name="Hainaut M."/>
            <person name="Haridas S."/>
            <person name="Labutti K."/>
            <person name="Lindquist E."/>
            <person name="Lipzen A."/>
            <person name="Khouja H.-R."/>
            <person name="Murat C."/>
            <person name="Ohm R."/>
            <person name="Olson A."/>
            <person name="Spatafora J."/>
            <person name="Veneault-Fourrey C."/>
            <person name="Henrissat B."/>
            <person name="Grigoriev I."/>
            <person name="Martin F."/>
            <person name="Perotto S."/>
        </authorList>
    </citation>
    <scope>NUCLEOTIDE SEQUENCE [LARGE SCALE GENOMIC DNA]</scope>
    <source>
        <strain evidence="1 2">UAMH 7357</strain>
    </source>
</reference>
<sequence>MGVEMQKAIQGLVLTTDLQSPGLLFACKISREIALKAYTKCFELGRGRKIRFNPVQDTLLISHTCRKLFQPLPGMPGSPSTLPNYKDWFAEVTKLAMDAYTILALATSRDPKLGWLLSQFPSLKTLTLVATQPQHILDLLETQKEV</sequence>
<name>A0A2J6QNP2_9HELO</name>
<dbReference type="EMBL" id="KZ613465">
    <property type="protein sequence ID" value="PMD27887.1"/>
    <property type="molecule type" value="Genomic_DNA"/>
</dbReference>
<organism evidence="1 2">
    <name type="scientific">Hyaloscypha hepaticicola</name>
    <dbReference type="NCBI Taxonomy" id="2082293"/>
    <lineage>
        <taxon>Eukaryota</taxon>
        <taxon>Fungi</taxon>
        <taxon>Dikarya</taxon>
        <taxon>Ascomycota</taxon>
        <taxon>Pezizomycotina</taxon>
        <taxon>Leotiomycetes</taxon>
        <taxon>Helotiales</taxon>
        <taxon>Hyaloscyphaceae</taxon>
        <taxon>Hyaloscypha</taxon>
    </lineage>
</organism>
<dbReference type="AlphaFoldDB" id="A0A2J6QNP2"/>
<dbReference type="Proteomes" id="UP000235672">
    <property type="component" value="Unassembled WGS sequence"/>
</dbReference>
<gene>
    <name evidence="1" type="ORF">NA56DRAFT_150211</name>
</gene>
<evidence type="ECO:0000313" key="2">
    <source>
        <dbReference type="Proteomes" id="UP000235672"/>
    </source>
</evidence>
<dbReference type="OrthoDB" id="4737394at2759"/>
<accession>A0A2J6QNP2</accession>